<organism evidence="15 16">
    <name type="scientific">Parazoarcus communis</name>
    <dbReference type="NCBI Taxonomy" id="41977"/>
    <lineage>
        <taxon>Bacteria</taxon>
        <taxon>Pseudomonadati</taxon>
        <taxon>Pseudomonadota</taxon>
        <taxon>Betaproteobacteria</taxon>
        <taxon>Rhodocyclales</taxon>
        <taxon>Zoogloeaceae</taxon>
        <taxon>Parazoarcus</taxon>
    </lineage>
</organism>
<dbReference type="GO" id="GO:0016627">
    <property type="term" value="F:oxidoreductase activity, acting on the CH-CH group of donors"/>
    <property type="evidence" value="ECO:0007669"/>
    <property type="project" value="InterPro"/>
</dbReference>
<dbReference type="InterPro" id="IPR006091">
    <property type="entry name" value="Acyl-CoA_Oxase/DH_mid-dom"/>
</dbReference>
<dbReference type="Pfam" id="PF12806">
    <property type="entry name" value="Acyl-CoA_dh_C"/>
    <property type="match status" value="1"/>
</dbReference>
<dbReference type="Gene3D" id="1.20.140.10">
    <property type="entry name" value="Butyryl-CoA Dehydrogenase, subunit A, domain 3"/>
    <property type="match status" value="1"/>
</dbReference>
<dbReference type="Gene3D" id="1.10.540.10">
    <property type="entry name" value="Acyl-CoA dehydrogenase/oxidase, N-terminal domain"/>
    <property type="match status" value="1"/>
</dbReference>
<dbReference type="Proteomes" id="UP000244930">
    <property type="component" value="Chromosome"/>
</dbReference>
<feature type="domain" description="Acyl-CoA oxidase/dehydrogenase middle" evidence="12">
    <location>
        <begin position="162"/>
        <end position="269"/>
    </location>
</feature>
<dbReference type="InterPro" id="IPR037069">
    <property type="entry name" value="AcylCoA_DH/ox_N_sf"/>
</dbReference>
<keyword evidence="3 10" id="KW-0285">Flavoprotein</keyword>
<comment type="function">
    <text evidence="7">Involved in the assimilation of dimethylsulphoniopropionate (DMSP), an important compound in the fixation of carbon in marine phytoplankton, by mediating the conversion of 3-(methylthio)propanoyl-CoA (MMPA-CoA) to 3-(methylthio)acryloyl-CoA (MTA-CoA).</text>
</comment>
<dbReference type="Gene3D" id="2.40.110.10">
    <property type="entry name" value="Butyryl-CoA Dehydrogenase, subunit A, domain 2"/>
    <property type="match status" value="1"/>
</dbReference>
<comment type="catalytic activity">
    <reaction evidence="6">
        <text>3-(methylsulfanyl)propanoyl-CoA + oxidized [electron-transfer flavoprotein] + H(+) = 3-(methylsulfanyl)acryloyl-CoA + reduced [electron-transfer flavoprotein]</text>
        <dbReference type="Rhea" id="RHEA:52612"/>
        <dbReference type="Rhea" id="RHEA-COMP:10685"/>
        <dbReference type="Rhea" id="RHEA-COMP:10686"/>
        <dbReference type="ChEBI" id="CHEBI:15378"/>
        <dbReference type="ChEBI" id="CHEBI:57692"/>
        <dbReference type="ChEBI" id="CHEBI:58307"/>
        <dbReference type="ChEBI" id="CHEBI:82815"/>
        <dbReference type="ChEBI" id="CHEBI:84994"/>
        <dbReference type="EC" id="1.3.99.41"/>
    </reaction>
    <physiologicalReaction direction="left-to-right" evidence="6">
        <dbReference type="Rhea" id="RHEA:52613"/>
    </physiologicalReaction>
</comment>
<dbReference type="InterPro" id="IPR036250">
    <property type="entry name" value="AcylCo_DH-like_C"/>
</dbReference>
<evidence type="ECO:0000313" key="16">
    <source>
        <dbReference type="Proteomes" id="UP000244930"/>
    </source>
</evidence>
<dbReference type="SUPFAM" id="SSF47203">
    <property type="entry name" value="Acyl-CoA dehydrogenase C-terminal domain-like"/>
    <property type="match status" value="1"/>
</dbReference>
<dbReference type="SUPFAM" id="SSF56645">
    <property type="entry name" value="Acyl-CoA dehydrogenase NM domain-like"/>
    <property type="match status" value="1"/>
</dbReference>
<dbReference type="Pfam" id="PF00441">
    <property type="entry name" value="Acyl-CoA_dh_1"/>
    <property type="match status" value="1"/>
</dbReference>
<feature type="domain" description="Acetyl-CoA dehydrogenase-like C-terminal" evidence="14">
    <location>
        <begin position="475"/>
        <end position="592"/>
    </location>
</feature>
<dbReference type="KEGG" id="acom:CEW83_09295"/>
<evidence type="ECO:0000259" key="13">
    <source>
        <dbReference type="Pfam" id="PF02771"/>
    </source>
</evidence>
<keyword evidence="5 10" id="KW-0560">Oxidoreductase</keyword>
<evidence type="ECO:0000256" key="1">
    <source>
        <dbReference type="ARBA" id="ARBA00001974"/>
    </source>
</evidence>
<dbReference type="InterPro" id="IPR046373">
    <property type="entry name" value="Acyl-CoA_Oxase/DH_mid-dom_sf"/>
</dbReference>
<dbReference type="AlphaFoldDB" id="A0A2U8GQB2"/>
<evidence type="ECO:0000259" key="12">
    <source>
        <dbReference type="Pfam" id="PF02770"/>
    </source>
</evidence>
<reference evidence="15 16" key="1">
    <citation type="submission" date="2017-06" db="EMBL/GenBank/DDBJ databases">
        <title>Azoarcus.</title>
        <authorList>
            <person name="Woo J.-H."/>
            <person name="Kim H.-S."/>
        </authorList>
    </citation>
    <scope>NUCLEOTIDE SEQUENCE [LARGE SCALE GENOMIC DNA]</scope>
    <source>
        <strain evidence="15 16">TSPY31</strain>
    </source>
</reference>
<sequence>MTTYTAPVRDMLFAMNELAGLEDIYSLPGNEDVSADLVEAILDEAGKFAAEVLAPINASGDRQGNTWHDGEVSTADGFKQAYEVFCDTGWNGMPSSTEFGGQGLPVTVSTAVLEMWKSANMSFSLCQMLTLGAVEAIAHHGSDELKSTYLPNMVSGKWTGTMNLTEPQAGSDLAAVRSKAEPRGDGSYALSGTKIFITWGEHDMAENIIHLVLARLPDAPPGVKGISLFVAPKFLVNADGSLGARNDLVCASIEHKMGIHASPTAVMVFGEKEGAIGYLVGEPNRGLEYMFTMMNHARLNVGLEGVAIAERAYQAALGYARERVQGRIIGDRSGETKPILHHPDVRRMLMDMKARTEATRALAYYVAGCMDRARSDADENVRKDNQSRLELLTPVVKGWCTETAQSVTWNGIQVHGGMGFIEETGACQHMRDARITTIYEGTTAIQANDLIGRKVAREGGHAMAALIEEMSVTRAQLEAHADSQLQKIGASFGKGILALREATDWLLANYERNPQAAAAGAVPFLKLAGTVAGAWLMARSTAIAIERMQGPDAGFYGAKLVTARYFVEHVLPEANSLRDAIVNGAESVLALPEELF</sequence>
<evidence type="ECO:0000256" key="4">
    <source>
        <dbReference type="ARBA" id="ARBA00022827"/>
    </source>
</evidence>
<protein>
    <recommendedName>
        <fullName evidence="9">3-methylmercaptopropionyl-CoA dehydrogenase</fullName>
        <ecNumber evidence="8">1.3.99.41</ecNumber>
    </recommendedName>
</protein>
<dbReference type="GO" id="GO:0050660">
    <property type="term" value="F:flavin adenine dinucleotide binding"/>
    <property type="evidence" value="ECO:0007669"/>
    <property type="project" value="InterPro"/>
</dbReference>
<dbReference type="InterPro" id="IPR009100">
    <property type="entry name" value="AcylCoA_DH/oxidase_NM_dom_sf"/>
</dbReference>
<evidence type="ECO:0000259" key="14">
    <source>
        <dbReference type="Pfam" id="PF12806"/>
    </source>
</evidence>
<dbReference type="InterPro" id="IPR025878">
    <property type="entry name" value="Acyl-CoA_dh-like_C_dom"/>
</dbReference>
<dbReference type="Pfam" id="PF02771">
    <property type="entry name" value="Acyl-CoA_dh_N"/>
    <property type="match status" value="1"/>
</dbReference>
<keyword evidence="4 10" id="KW-0274">FAD</keyword>
<evidence type="ECO:0000256" key="9">
    <source>
        <dbReference type="ARBA" id="ARBA00069043"/>
    </source>
</evidence>
<dbReference type="Pfam" id="PF02770">
    <property type="entry name" value="Acyl-CoA_dh_M"/>
    <property type="match status" value="1"/>
</dbReference>
<evidence type="ECO:0000256" key="3">
    <source>
        <dbReference type="ARBA" id="ARBA00022630"/>
    </source>
</evidence>
<dbReference type="RefSeq" id="WP_108949090.1">
    <property type="nucleotide sequence ID" value="NZ_CP022187.1"/>
</dbReference>
<evidence type="ECO:0000256" key="5">
    <source>
        <dbReference type="ARBA" id="ARBA00023002"/>
    </source>
</evidence>
<gene>
    <name evidence="15" type="ORF">CEW83_09295</name>
</gene>
<evidence type="ECO:0000313" key="15">
    <source>
        <dbReference type="EMBL" id="AWI75383.1"/>
    </source>
</evidence>
<keyword evidence="16" id="KW-1185">Reference proteome</keyword>
<comment type="cofactor">
    <cofactor evidence="1 10">
        <name>FAD</name>
        <dbReference type="ChEBI" id="CHEBI:57692"/>
    </cofactor>
</comment>
<dbReference type="EC" id="1.3.99.41" evidence="8"/>
<dbReference type="PANTHER" id="PTHR42803">
    <property type="entry name" value="ACYL-COA DEHYDROGENASE"/>
    <property type="match status" value="1"/>
</dbReference>
<dbReference type="InterPro" id="IPR013786">
    <property type="entry name" value="AcylCoA_DH/ox_N"/>
</dbReference>
<dbReference type="InterPro" id="IPR052166">
    <property type="entry name" value="Diverse_Acyl-CoA_DH"/>
</dbReference>
<dbReference type="PANTHER" id="PTHR42803:SF1">
    <property type="entry name" value="BROAD-SPECIFICITY LINEAR ACYL-COA DEHYDROGENASE FADE5"/>
    <property type="match status" value="1"/>
</dbReference>
<evidence type="ECO:0000256" key="8">
    <source>
        <dbReference type="ARBA" id="ARBA00066694"/>
    </source>
</evidence>
<evidence type="ECO:0000256" key="2">
    <source>
        <dbReference type="ARBA" id="ARBA00009347"/>
    </source>
</evidence>
<accession>A0A2U8GQB2</accession>
<evidence type="ECO:0000256" key="6">
    <source>
        <dbReference type="ARBA" id="ARBA00051388"/>
    </source>
</evidence>
<dbReference type="InterPro" id="IPR009075">
    <property type="entry name" value="AcylCo_DH/oxidase_C"/>
</dbReference>
<dbReference type="EMBL" id="CP022187">
    <property type="protein sequence ID" value="AWI75383.1"/>
    <property type="molecule type" value="Genomic_DNA"/>
</dbReference>
<proteinExistence type="inferred from homology"/>
<feature type="domain" description="Acyl-CoA dehydrogenase/oxidase C-terminal" evidence="11">
    <location>
        <begin position="284"/>
        <end position="450"/>
    </location>
</feature>
<feature type="domain" description="Acyl-CoA dehydrogenase/oxidase N-terminal" evidence="13">
    <location>
        <begin position="39"/>
        <end position="157"/>
    </location>
</feature>
<comment type="similarity">
    <text evidence="2 10">Belongs to the acyl-CoA dehydrogenase family.</text>
</comment>
<name>A0A2U8GQB2_9RHOO</name>
<evidence type="ECO:0000259" key="11">
    <source>
        <dbReference type="Pfam" id="PF00441"/>
    </source>
</evidence>
<evidence type="ECO:0000256" key="7">
    <source>
        <dbReference type="ARBA" id="ARBA00058683"/>
    </source>
</evidence>
<dbReference type="FunFam" id="2.40.110.10:FF:000031">
    <property type="entry name" value="Acyl-CoA dehydrogenase, putative"/>
    <property type="match status" value="1"/>
</dbReference>
<evidence type="ECO:0000256" key="10">
    <source>
        <dbReference type="RuleBase" id="RU362125"/>
    </source>
</evidence>